<keyword evidence="5 6" id="KW-0408">Iron</keyword>
<dbReference type="EMBL" id="JBIGHY010000007">
    <property type="protein sequence ID" value="MFG6415878.1"/>
    <property type="molecule type" value="Genomic_DNA"/>
</dbReference>
<keyword evidence="1" id="KW-0813">Transport</keyword>
<evidence type="ECO:0000256" key="1">
    <source>
        <dbReference type="ARBA" id="ARBA00022448"/>
    </source>
</evidence>
<evidence type="ECO:0000256" key="7">
    <source>
        <dbReference type="SAM" id="SignalP"/>
    </source>
</evidence>
<dbReference type="InterPro" id="IPR009056">
    <property type="entry name" value="Cyt_c-like_dom"/>
</dbReference>
<evidence type="ECO:0000313" key="9">
    <source>
        <dbReference type="EMBL" id="MFG6415878.1"/>
    </source>
</evidence>
<reference evidence="9 10" key="1">
    <citation type="submission" date="2024-09" db="EMBL/GenBank/DDBJ databases">
        <title>Novel species of the genus Pelomonas and Roseateles isolated from streams.</title>
        <authorList>
            <person name="Lu H."/>
        </authorList>
    </citation>
    <scope>NUCLEOTIDE SEQUENCE [LARGE SCALE GENOMIC DNA]</scope>
    <source>
        <strain evidence="9 10">DC23W</strain>
    </source>
</reference>
<keyword evidence="7" id="KW-0732">Signal</keyword>
<organism evidence="9 10">
    <name type="scientific">Pelomonas dachongensis</name>
    <dbReference type="NCBI Taxonomy" id="3299029"/>
    <lineage>
        <taxon>Bacteria</taxon>
        <taxon>Pseudomonadati</taxon>
        <taxon>Pseudomonadota</taxon>
        <taxon>Betaproteobacteria</taxon>
        <taxon>Burkholderiales</taxon>
        <taxon>Sphaerotilaceae</taxon>
        <taxon>Roseateles</taxon>
    </lineage>
</organism>
<keyword evidence="4" id="KW-0249">Electron transport</keyword>
<feature type="domain" description="Cytochrome c" evidence="8">
    <location>
        <begin position="23"/>
        <end position="101"/>
    </location>
</feature>
<dbReference type="PANTHER" id="PTHR33751">
    <property type="entry name" value="CBB3-TYPE CYTOCHROME C OXIDASE SUBUNIT FIXP"/>
    <property type="match status" value="1"/>
</dbReference>
<dbReference type="PROSITE" id="PS51007">
    <property type="entry name" value="CYTC"/>
    <property type="match status" value="1"/>
</dbReference>
<feature type="chain" id="PRO_5045065687" evidence="7">
    <location>
        <begin position="20"/>
        <end position="103"/>
    </location>
</feature>
<dbReference type="Gene3D" id="1.10.760.10">
    <property type="entry name" value="Cytochrome c-like domain"/>
    <property type="match status" value="1"/>
</dbReference>
<keyword evidence="10" id="KW-1185">Reference proteome</keyword>
<protein>
    <submittedName>
        <fullName evidence="9">C-type cytochrome</fullName>
    </submittedName>
</protein>
<name>A0ABW7ET82_9BURK</name>
<dbReference type="Pfam" id="PF13442">
    <property type="entry name" value="Cytochrome_CBB3"/>
    <property type="match status" value="1"/>
</dbReference>
<evidence type="ECO:0000256" key="2">
    <source>
        <dbReference type="ARBA" id="ARBA00022617"/>
    </source>
</evidence>
<evidence type="ECO:0000256" key="3">
    <source>
        <dbReference type="ARBA" id="ARBA00022723"/>
    </source>
</evidence>
<dbReference type="Proteomes" id="UP001606300">
    <property type="component" value="Unassembled WGS sequence"/>
</dbReference>
<sequence>MKAWLPLLLLSCVPSLAPAQDRPVDLTGRNLAATCASCHGTQGRARGPAMPPLAGMPADALLARLADYRSGRQPGTVMPQIVKGYSEEQLRLVAAYFAAQPKP</sequence>
<dbReference type="InterPro" id="IPR050597">
    <property type="entry name" value="Cytochrome_c_Oxidase_Subunit"/>
</dbReference>
<dbReference type="InterPro" id="IPR036909">
    <property type="entry name" value="Cyt_c-like_dom_sf"/>
</dbReference>
<dbReference type="RefSeq" id="WP_394471947.1">
    <property type="nucleotide sequence ID" value="NZ_JBIGHY010000007.1"/>
</dbReference>
<comment type="caution">
    <text evidence="9">The sequence shown here is derived from an EMBL/GenBank/DDBJ whole genome shotgun (WGS) entry which is preliminary data.</text>
</comment>
<proteinExistence type="predicted"/>
<gene>
    <name evidence="9" type="ORF">ACG02S_18450</name>
</gene>
<accession>A0ABW7ET82</accession>
<keyword evidence="2 6" id="KW-0349">Heme</keyword>
<feature type="signal peptide" evidence="7">
    <location>
        <begin position="1"/>
        <end position="19"/>
    </location>
</feature>
<dbReference type="SUPFAM" id="SSF46626">
    <property type="entry name" value="Cytochrome c"/>
    <property type="match status" value="1"/>
</dbReference>
<evidence type="ECO:0000259" key="8">
    <source>
        <dbReference type="PROSITE" id="PS51007"/>
    </source>
</evidence>
<evidence type="ECO:0000313" key="10">
    <source>
        <dbReference type="Proteomes" id="UP001606300"/>
    </source>
</evidence>
<evidence type="ECO:0000256" key="6">
    <source>
        <dbReference type="PROSITE-ProRule" id="PRU00433"/>
    </source>
</evidence>
<dbReference type="PANTHER" id="PTHR33751:SF9">
    <property type="entry name" value="CYTOCHROME C4"/>
    <property type="match status" value="1"/>
</dbReference>
<evidence type="ECO:0000256" key="4">
    <source>
        <dbReference type="ARBA" id="ARBA00022982"/>
    </source>
</evidence>
<keyword evidence="3 6" id="KW-0479">Metal-binding</keyword>
<evidence type="ECO:0000256" key="5">
    <source>
        <dbReference type="ARBA" id="ARBA00023004"/>
    </source>
</evidence>